<keyword evidence="3" id="KW-1185">Reference proteome</keyword>
<accession>A0A2J6Q9E4</accession>
<sequence>MTKQSPCGTIGRRPPMMRDRLGGGQQPVRGLTVPHRFFRVHFDASRGFGPITAPLSYLSDHSARWRNGEEPRSERHASLAPTSPPPPPPPQTPQQLPSCHLIKDRLLRPPSCPGMPSCQLTSALPGSGGRCCSDDSELQGPKQPGSLFLAVRERCPLLPLHGGDELPRSTVARPFLPWYTDFTAAWPSWKVDGS</sequence>
<evidence type="ECO:0000313" key="3">
    <source>
        <dbReference type="Proteomes" id="UP000235672"/>
    </source>
</evidence>
<feature type="region of interest" description="Disordered" evidence="1">
    <location>
        <begin position="66"/>
        <end position="97"/>
    </location>
</feature>
<evidence type="ECO:0000256" key="1">
    <source>
        <dbReference type="SAM" id="MobiDB-lite"/>
    </source>
</evidence>
<dbReference type="AlphaFoldDB" id="A0A2J6Q9E4"/>
<gene>
    <name evidence="2" type="ORF">NA56DRAFT_77914</name>
</gene>
<dbReference type="Proteomes" id="UP000235672">
    <property type="component" value="Unassembled WGS sequence"/>
</dbReference>
<proteinExistence type="predicted"/>
<dbReference type="EMBL" id="KZ613476">
    <property type="protein sequence ID" value="PMD22890.1"/>
    <property type="molecule type" value="Genomic_DNA"/>
</dbReference>
<organism evidence="2 3">
    <name type="scientific">Hyaloscypha hepaticicola</name>
    <dbReference type="NCBI Taxonomy" id="2082293"/>
    <lineage>
        <taxon>Eukaryota</taxon>
        <taxon>Fungi</taxon>
        <taxon>Dikarya</taxon>
        <taxon>Ascomycota</taxon>
        <taxon>Pezizomycotina</taxon>
        <taxon>Leotiomycetes</taxon>
        <taxon>Helotiales</taxon>
        <taxon>Hyaloscyphaceae</taxon>
        <taxon>Hyaloscypha</taxon>
    </lineage>
</organism>
<reference evidence="2 3" key="1">
    <citation type="submission" date="2016-05" db="EMBL/GenBank/DDBJ databases">
        <title>A degradative enzymes factory behind the ericoid mycorrhizal symbiosis.</title>
        <authorList>
            <consortium name="DOE Joint Genome Institute"/>
            <person name="Martino E."/>
            <person name="Morin E."/>
            <person name="Grelet G."/>
            <person name="Kuo A."/>
            <person name="Kohler A."/>
            <person name="Daghino S."/>
            <person name="Barry K."/>
            <person name="Choi C."/>
            <person name="Cichocki N."/>
            <person name="Clum A."/>
            <person name="Copeland A."/>
            <person name="Hainaut M."/>
            <person name="Haridas S."/>
            <person name="Labutti K."/>
            <person name="Lindquist E."/>
            <person name="Lipzen A."/>
            <person name="Khouja H.-R."/>
            <person name="Murat C."/>
            <person name="Ohm R."/>
            <person name="Olson A."/>
            <person name="Spatafora J."/>
            <person name="Veneault-Fourrey C."/>
            <person name="Henrissat B."/>
            <person name="Grigoriev I."/>
            <person name="Martin F."/>
            <person name="Perotto S."/>
        </authorList>
    </citation>
    <scope>NUCLEOTIDE SEQUENCE [LARGE SCALE GENOMIC DNA]</scope>
    <source>
        <strain evidence="2 3">UAMH 7357</strain>
    </source>
</reference>
<evidence type="ECO:0000313" key="2">
    <source>
        <dbReference type="EMBL" id="PMD22890.1"/>
    </source>
</evidence>
<name>A0A2J6Q9E4_9HELO</name>
<feature type="compositionally biased region" description="Pro residues" evidence="1">
    <location>
        <begin position="82"/>
        <end position="92"/>
    </location>
</feature>
<feature type="compositionally biased region" description="Basic and acidic residues" evidence="1">
    <location>
        <begin position="66"/>
        <end position="77"/>
    </location>
</feature>
<protein>
    <submittedName>
        <fullName evidence="2">Uncharacterized protein</fullName>
    </submittedName>
</protein>
<feature type="region of interest" description="Disordered" evidence="1">
    <location>
        <begin position="1"/>
        <end position="29"/>
    </location>
</feature>